<dbReference type="EMBL" id="JASUXU010000327">
    <property type="protein sequence ID" value="KAK0301635.1"/>
    <property type="molecule type" value="Genomic_DNA"/>
</dbReference>
<dbReference type="Proteomes" id="UP001168146">
    <property type="component" value="Unassembled WGS sequence"/>
</dbReference>
<gene>
    <name evidence="2" type="ORF">LTR82_018198</name>
</gene>
<organism evidence="2 3">
    <name type="scientific">Friedmanniomyces endolithicus</name>
    <dbReference type="NCBI Taxonomy" id="329885"/>
    <lineage>
        <taxon>Eukaryota</taxon>
        <taxon>Fungi</taxon>
        <taxon>Dikarya</taxon>
        <taxon>Ascomycota</taxon>
        <taxon>Pezizomycotina</taxon>
        <taxon>Dothideomycetes</taxon>
        <taxon>Dothideomycetidae</taxon>
        <taxon>Mycosphaerellales</taxon>
        <taxon>Teratosphaeriaceae</taxon>
        <taxon>Friedmanniomyces</taxon>
    </lineage>
</organism>
<accession>A0AAN6IZI9</accession>
<reference evidence="2" key="1">
    <citation type="submission" date="2021-12" db="EMBL/GenBank/DDBJ databases">
        <title>Black yeast isolated from Biological Soil Crust.</title>
        <authorList>
            <person name="Kurbessoian T."/>
        </authorList>
    </citation>
    <scope>NUCLEOTIDE SEQUENCE</scope>
    <source>
        <strain evidence="2">CCFEE 5208</strain>
    </source>
</reference>
<proteinExistence type="predicted"/>
<evidence type="ECO:0000313" key="2">
    <source>
        <dbReference type="EMBL" id="KAK0301635.1"/>
    </source>
</evidence>
<evidence type="ECO:0000256" key="1">
    <source>
        <dbReference type="SAM" id="MobiDB-lite"/>
    </source>
</evidence>
<feature type="region of interest" description="Disordered" evidence="1">
    <location>
        <begin position="1"/>
        <end position="107"/>
    </location>
</feature>
<name>A0AAN6IZI9_9PEZI</name>
<feature type="compositionally biased region" description="Low complexity" evidence="1">
    <location>
        <begin position="77"/>
        <end position="89"/>
    </location>
</feature>
<dbReference type="AlphaFoldDB" id="A0AAN6IZI9"/>
<feature type="compositionally biased region" description="Low complexity" evidence="1">
    <location>
        <begin position="60"/>
        <end position="69"/>
    </location>
</feature>
<comment type="caution">
    <text evidence="2">The sequence shown here is derived from an EMBL/GenBank/DDBJ whole genome shotgun (WGS) entry which is preliminary data.</text>
</comment>
<evidence type="ECO:0000313" key="3">
    <source>
        <dbReference type="Proteomes" id="UP001168146"/>
    </source>
</evidence>
<protein>
    <submittedName>
        <fullName evidence="2">Uncharacterized protein</fullName>
    </submittedName>
</protein>
<sequence>MHHVGIPRISGRSNVQQRIEPRLWGCPPAPSDKQRTDLLWRQASQRRGTELPTPPASAHSTQPQRSRPSSPIPRPPSSTSGRSITTRSSAVNPGRAKQRTPRVTDKDFRLTTLNPHGIEIVEDPTMSDFRGPYRHFGTEAPGRERKSKDELVSWYQTRSGLEDAFIWLSLLPEDVRNVEHEYRQMVAAEEEEAKFAFYGKLAFFQQDVAHIPRSSARKRSAYCKMEWAPKPDGDLLRCPPMVSHVGSLAASGRNEAPFTFNNKPDCTFWLPMVQFNPVYRRAVPRLTFMVPKAEVVGPYLTIEFKKADQDMASAVNQLAAAAALILFNRVTLRIRRLNEYPLQREQCSVLSHFEGLKHYGIALAAQYANIYVITPRFEETGKDRDGQHGAFDVASVWQGCRVRLLVSLDLTREEDVLEMRCWVNEVQAWGLATHSADLIVDVKGILRKGEGGDERVSLLPHEMRKLGFEA</sequence>